<feature type="compositionally biased region" description="Acidic residues" evidence="1">
    <location>
        <begin position="1"/>
        <end position="12"/>
    </location>
</feature>
<dbReference type="InParanoid" id="Q9WX24"/>
<feature type="region of interest" description="Disordered" evidence="1">
    <location>
        <begin position="1"/>
        <end position="22"/>
    </location>
</feature>
<protein>
    <submittedName>
        <fullName evidence="2">Uncharacterized protein</fullName>
    </submittedName>
</protein>
<organism evidence="2 3">
    <name type="scientific">Streptomyces coelicolor (strain ATCC BAA-471 / A3(2) / M145)</name>
    <dbReference type="NCBI Taxonomy" id="100226"/>
    <lineage>
        <taxon>Bacteria</taxon>
        <taxon>Bacillati</taxon>
        <taxon>Actinomycetota</taxon>
        <taxon>Actinomycetes</taxon>
        <taxon>Kitasatosporales</taxon>
        <taxon>Streptomycetaceae</taxon>
        <taxon>Streptomyces</taxon>
        <taxon>Streptomyces albidoflavus group</taxon>
    </lineage>
</organism>
<evidence type="ECO:0000256" key="1">
    <source>
        <dbReference type="SAM" id="MobiDB-lite"/>
    </source>
</evidence>
<dbReference type="HOGENOM" id="CLU_1991357_0_0_11"/>
<dbReference type="EMBL" id="AL939116">
    <property type="protein sequence ID" value="CAB45343.1"/>
    <property type="molecule type" value="Genomic_DNA"/>
</dbReference>
<sequence length="125" mass="13455">MLEPEAEPEPEPDALSLPAEPFEAVDPFEPVEPVDSFEPVDPSTPFALPAGWTLFPSADAEAVESGAGEPVSSSPSQAVRESAASATVVAANRRVRVMRRADMEVLLRKWGVEASRSTVLRERLL</sequence>
<feature type="region of interest" description="Disordered" evidence="1">
    <location>
        <begin position="61"/>
        <end position="85"/>
    </location>
</feature>
<dbReference type="PIR" id="T36257">
    <property type="entry name" value="T36257"/>
</dbReference>
<evidence type="ECO:0000313" key="2">
    <source>
        <dbReference type="EMBL" id="CAB45343.1"/>
    </source>
</evidence>
<keyword evidence="3" id="KW-1185">Reference proteome</keyword>
<reference evidence="2 3" key="1">
    <citation type="journal article" date="1996" name="Mol. Microbiol.">
        <title>A set of ordered cosmids and a detailed genetic and physical map for the 8 Mb Streptomyces coelicolor A3(2) chromosome.</title>
        <authorList>
            <person name="Redenbach M."/>
            <person name="Kieser H.M."/>
            <person name="Denapaite D."/>
            <person name="Eichner A."/>
            <person name="Cullum J."/>
            <person name="Kinashi H."/>
            <person name="Hopwood D.A."/>
        </authorList>
    </citation>
    <scope>NUCLEOTIDE SEQUENCE [LARGE SCALE GENOMIC DNA]</scope>
    <source>
        <strain evidence="3">ATCC BAA-471 / A3(2) / M145</strain>
    </source>
</reference>
<name>Q9WX24_STRCO</name>
<dbReference type="KEGG" id="sco:SCO3309"/>
<dbReference type="STRING" id="100226.gene:17760928"/>
<accession>Q9WX24</accession>
<dbReference type="EMBL" id="AL645882">
    <property type="protein sequence ID" value="CAB45343.1"/>
    <property type="molecule type" value="Genomic_DNA"/>
</dbReference>
<dbReference type="Proteomes" id="UP000001973">
    <property type="component" value="Chromosome"/>
</dbReference>
<dbReference type="PaxDb" id="100226-SCO3309"/>
<evidence type="ECO:0000313" key="3">
    <source>
        <dbReference type="Proteomes" id="UP000001973"/>
    </source>
</evidence>
<dbReference type="AlphaFoldDB" id="Q9WX24"/>
<reference evidence="2 3" key="2">
    <citation type="journal article" date="2002" name="Nature">
        <title>Complete genome sequence of the model actinomycete Streptomyces coelicolor A3(2).</title>
        <authorList>
            <person name="Bentley S.D."/>
            <person name="Chater K.F."/>
            <person name="Cerdeno-Tarraga A.M."/>
            <person name="Challis G.L."/>
            <person name="Thomson N.R."/>
            <person name="James K.D."/>
            <person name="Harris D.E."/>
            <person name="Quail M.A."/>
            <person name="Kieser H."/>
            <person name="Harper D."/>
            <person name="Bateman A."/>
            <person name="Brown S."/>
            <person name="Chandra G."/>
            <person name="Chen C.W."/>
            <person name="Collins M."/>
            <person name="Cronin A."/>
            <person name="Fraser A."/>
            <person name="Goble A."/>
            <person name="Hidalgo J."/>
            <person name="Hornsby T."/>
            <person name="Howarth S."/>
            <person name="Huang C.H."/>
            <person name="Kieser T."/>
            <person name="Larke L."/>
            <person name="Murphy L."/>
            <person name="Oliver K."/>
            <person name="O'Neil S."/>
            <person name="Rabbinowitsch E."/>
            <person name="Rajandream M.A."/>
            <person name="Rutherford K."/>
            <person name="Rutter S."/>
            <person name="Seeger K."/>
            <person name="Saunders D."/>
            <person name="Sharp S."/>
            <person name="Squares R."/>
            <person name="Squares S."/>
            <person name="Taylor K."/>
            <person name="Warren T."/>
            <person name="Wietzorrek A."/>
            <person name="Woodward J."/>
            <person name="Barrell B.G."/>
            <person name="Parkhill J."/>
            <person name="Hopwood D.A."/>
        </authorList>
    </citation>
    <scope>NUCLEOTIDE SEQUENCE [LARGE SCALE GENOMIC DNA]</scope>
    <source>
        <strain evidence="3">ATCC BAA-471 / A3(2) / M145</strain>
    </source>
</reference>
<proteinExistence type="predicted"/>
<gene>
    <name evidence="2" type="ordered locus">SCO3309</name>
    <name evidence="2" type="ORF">SCE68.07c</name>
</gene>